<dbReference type="GO" id="GO:0016887">
    <property type="term" value="F:ATP hydrolysis activity"/>
    <property type="evidence" value="ECO:0007669"/>
    <property type="project" value="InterPro"/>
</dbReference>
<dbReference type="InterPro" id="IPR003439">
    <property type="entry name" value="ABC_transporter-like_ATP-bd"/>
</dbReference>
<comment type="subcellular location">
    <subcellularLocation>
        <location evidence="1">Membrane</location>
        <topology evidence="1">Multi-pass membrane protein</topology>
    </subcellularLocation>
</comment>
<sequence length="187" mass="20298">MDDYYAAYESLAELEVGGLTGVLGLTGSGKTTLLRAFERVGSGLNEEVRLAANSSEFLPGLTVFEYLMNGCRLSGAKNCLRKCSEIIWLLGLDQCKNYLVASDKDETTISQGQRARTHIGFVIASASCPIQRLLIDEPLSSLDTGAAVLVVDAFKTLIQHGKYVRSIVFTDSPSYTKDPATELYLTS</sequence>
<organism evidence="7 8">
    <name type="scientific">Gregarina niphandrodes</name>
    <name type="common">Septate eugregarine</name>
    <dbReference type="NCBI Taxonomy" id="110365"/>
    <lineage>
        <taxon>Eukaryota</taxon>
        <taxon>Sar</taxon>
        <taxon>Alveolata</taxon>
        <taxon>Apicomplexa</taxon>
        <taxon>Conoidasida</taxon>
        <taxon>Gregarinasina</taxon>
        <taxon>Eugregarinorida</taxon>
        <taxon>Gregarinidae</taxon>
        <taxon>Gregarina</taxon>
    </lineage>
</organism>
<keyword evidence="4" id="KW-1133">Transmembrane helix</keyword>
<dbReference type="GO" id="GO:0042626">
    <property type="term" value="F:ATPase-coupled transmembrane transporter activity"/>
    <property type="evidence" value="ECO:0007669"/>
    <property type="project" value="TreeGrafter"/>
</dbReference>
<proteinExistence type="predicted"/>
<dbReference type="RefSeq" id="XP_011132391.1">
    <property type="nucleotide sequence ID" value="XM_011134089.1"/>
</dbReference>
<dbReference type="VEuPathDB" id="CryptoDB:GNI_135690"/>
<name>A0A023B0V1_GRENI</name>
<dbReference type="SUPFAM" id="SSF52540">
    <property type="entry name" value="P-loop containing nucleoside triphosphate hydrolases"/>
    <property type="match status" value="1"/>
</dbReference>
<keyword evidence="2" id="KW-0813">Transport</keyword>
<evidence type="ECO:0000313" key="7">
    <source>
        <dbReference type="EMBL" id="EZG46017.1"/>
    </source>
</evidence>
<dbReference type="GO" id="GO:0016020">
    <property type="term" value="C:membrane"/>
    <property type="evidence" value="ECO:0007669"/>
    <property type="project" value="UniProtKB-SubCell"/>
</dbReference>
<feature type="domain" description="ABC transporter" evidence="6">
    <location>
        <begin position="14"/>
        <end position="139"/>
    </location>
</feature>
<dbReference type="GO" id="GO:0005524">
    <property type="term" value="F:ATP binding"/>
    <property type="evidence" value="ECO:0007669"/>
    <property type="project" value="InterPro"/>
</dbReference>
<gene>
    <name evidence="7" type="ORF">GNI_135690</name>
</gene>
<evidence type="ECO:0000256" key="2">
    <source>
        <dbReference type="ARBA" id="ARBA00022448"/>
    </source>
</evidence>
<evidence type="ECO:0000256" key="1">
    <source>
        <dbReference type="ARBA" id="ARBA00004141"/>
    </source>
</evidence>
<dbReference type="Pfam" id="PF00005">
    <property type="entry name" value="ABC_tran"/>
    <property type="match status" value="1"/>
</dbReference>
<dbReference type="Proteomes" id="UP000019763">
    <property type="component" value="Unassembled WGS sequence"/>
</dbReference>
<evidence type="ECO:0000259" key="6">
    <source>
        <dbReference type="Pfam" id="PF00005"/>
    </source>
</evidence>
<keyword evidence="5" id="KW-0472">Membrane</keyword>
<dbReference type="Gene3D" id="3.40.50.300">
    <property type="entry name" value="P-loop containing nucleotide triphosphate hydrolases"/>
    <property type="match status" value="1"/>
</dbReference>
<dbReference type="InterPro" id="IPR027417">
    <property type="entry name" value="P-loop_NTPase"/>
</dbReference>
<evidence type="ECO:0000313" key="8">
    <source>
        <dbReference type="Proteomes" id="UP000019763"/>
    </source>
</evidence>
<accession>A0A023B0V1</accession>
<keyword evidence="8" id="KW-1185">Reference proteome</keyword>
<dbReference type="PANTHER" id="PTHR48041:SF139">
    <property type="entry name" value="PROTEIN SCARLET"/>
    <property type="match status" value="1"/>
</dbReference>
<comment type="caution">
    <text evidence="7">The sequence shown here is derived from an EMBL/GenBank/DDBJ whole genome shotgun (WGS) entry which is preliminary data.</text>
</comment>
<dbReference type="AlphaFoldDB" id="A0A023B0V1"/>
<protein>
    <recommendedName>
        <fullName evidence="6">ABC transporter domain-containing protein</fullName>
    </recommendedName>
</protein>
<reference evidence="7" key="1">
    <citation type="submission" date="2013-12" db="EMBL/GenBank/DDBJ databases">
        <authorList>
            <person name="Omoto C.K."/>
            <person name="Sibley D."/>
            <person name="Venepally P."/>
            <person name="Hadjithomas M."/>
            <person name="Karamycheva S."/>
            <person name="Brunk B."/>
            <person name="Roos D."/>
            <person name="Caler E."/>
            <person name="Lorenzi H."/>
        </authorList>
    </citation>
    <scope>NUCLEOTIDE SEQUENCE</scope>
</reference>
<dbReference type="GeneID" id="22914815"/>
<dbReference type="EMBL" id="AFNH02001004">
    <property type="protein sequence ID" value="EZG46017.1"/>
    <property type="molecule type" value="Genomic_DNA"/>
</dbReference>
<evidence type="ECO:0000256" key="4">
    <source>
        <dbReference type="ARBA" id="ARBA00022989"/>
    </source>
</evidence>
<evidence type="ECO:0000256" key="5">
    <source>
        <dbReference type="ARBA" id="ARBA00023136"/>
    </source>
</evidence>
<dbReference type="PANTHER" id="PTHR48041">
    <property type="entry name" value="ABC TRANSPORTER G FAMILY MEMBER 28"/>
    <property type="match status" value="1"/>
</dbReference>
<dbReference type="InterPro" id="IPR050352">
    <property type="entry name" value="ABCG_transporters"/>
</dbReference>
<keyword evidence="3" id="KW-0812">Transmembrane</keyword>
<evidence type="ECO:0000256" key="3">
    <source>
        <dbReference type="ARBA" id="ARBA00022692"/>
    </source>
</evidence>